<gene>
    <name evidence="1" type="ORF">BN2475_90086</name>
</gene>
<protein>
    <submittedName>
        <fullName evidence="1">Uncharacterized protein</fullName>
    </submittedName>
</protein>
<proteinExistence type="predicted"/>
<accession>A0A1N7RN66</accession>
<dbReference type="AlphaFoldDB" id="A0A1N7RN66"/>
<evidence type="ECO:0000313" key="2">
    <source>
        <dbReference type="Proteomes" id="UP000187012"/>
    </source>
</evidence>
<evidence type="ECO:0000313" key="1">
    <source>
        <dbReference type="EMBL" id="SIT36564.1"/>
    </source>
</evidence>
<dbReference type="Proteomes" id="UP000187012">
    <property type="component" value="Unassembled WGS sequence"/>
</dbReference>
<dbReference type="STRING" id="1247936.BN2475_90086"/>
<reference evidence="1 2" key="1">
    <citation type="submission" date="2016-12" db="EMBL/GenBank/DDBJ databases">
        <authorList>
            <person name="Song W.-J."/>
            <person name="Kurnit D.M."/>
        </authorList>
    </citation>
    <scope>NUCLEOTIDE SEQUENCE [LARGE SCALE GENOMIC DNA]</scope>
    <source>
        <strain evidence="1 2">STM7296</strain>
    </source>
</reference>
<sequence length="76" mass="8940">MTTFERRWRPSQVAVTDAPILGLHLRVLHENRLNGSFNVCDGRRDHSFEDYVRSDVSIRRIFEVAKASWQIKKGNR</sequence>
<organism evidence="1 2">
    <name type="scientific">Paraburkholderia ribeironis</name>
    <dbReference type="NCBI Taxonomy" id="1247936"/>
    <lineage>
        <taxon>Bacteria</taxon>
        <taxon>Pseudomonadati</taxon>
        <taxon>Pseudomonadota</taxon>
        <taxon>Betaproteobacteria</taxon>
        <taxon>Burkholderiales</taxon>
        <taxon>Burkholderiaceae</taxon>
        <taxon>Paraburkholderia</taxon>
    </lineage>
</organism>
<keyword evidence="2" id="KW-1185">Reference proteome</keyword>
<name>A0A1N7RN66_9BURK</name>
<dbReference type="EMBL" id="CYGX02000009">
    <property type="protein sequence ID" value="SIT36564.1"/>
    <property type="molecule type" value="Genomic_DNA"/>
</dbReference>